<feature type="compositionally biased region" description="Basic and acidic residues" evidence="1">
    <location>
        <begin position="257"/>
        <end position="269"/>
    </location>
</feature>
<dbReference type="Proteomes" id="UP001595075">
    <property type="component" value="Unassembled WGS sequence"/>
</dbReference>
<keyword evidence="3" id="KW-1185">Reference proteome</keyword>
<feature type="compositionally biased region" description="Polar residues" evidence="1">
    <location>
        <begin position="38"/>
        <end position="48"/>
    </location>
</feature>
<feature type="region of interest" description="Disordered" evidence="1">
    <location>
        <begin position="248"/>
        <end position="278"/>
    </location>
</feature>
<sequence>MAPEEPLKSAKASQDELAVISNRLAIAMAKREALVKSWTASSSSTQPEKTQEELDAEDAAMFRNEPAHLGVGAAIPAHFLANESERGNKALRAKMFATKGLKASKARDAEEKAASAKRRMREESSEEEEGRSSLGRAKKLKGRQNAVPVAIPTREQDPESESDEETKHQVKSKNCKVEEQRNGQDSKSSSGNKQVEKVNKALLAIGNKLQDPVADLNETTGDGESVHPVVKETQLAKVEVPKPVAGISGIEGIDMANLKKDDGMDAAERRKLKKKQKKKLKKLRDVEFADKA</sequence>
<dbReference type="EMBL" id="JAZHXI010000011">
    <property type="protein sequence ID" value="KAL2066426.1"/>
    <property type="molecule type" value="Genomic_DNA"/>
</dbReference>
<protein>
    <submittedName>
        <fullName evidence="2">Uncharacterized protein</fullName>
    </submittedName>
</protein>
<feature type="region of interest" description="Disordered" evidence="1">
    <location>
        <begin position="36"/>
        <end position="58"/>
    </location>
</feature>
<evidence type="ECO:0000313" key="2">
    <source>
        <dbReference type="EMBL" id="KAL2066426.1"/>
    </source>
</evidence>
<name>A0ABR4CAD9_9HELO</name>
<evidence type="ECO:0000256" key="1">
    <source>
        <dbReference type="SAM" id="MobiDB-lite"/>
    </source>
</evidence>
<proteinExistence type="predicted"/>
<organism evidence="2 3">
    <name type="scientific">Oculimacula yallundae</name>
    <dbReference type="NCBI Taxonomy" id="86028"/>
    <lineage>
        <taxon>Eukaryota</taxon>
        <taxon>Fungi</taxon>
        <taxon>Dikarya</taxon>
        <taxon>Ascomycota</taxon>
        <taxon>Pezizomycotina</taxon>
        <taxon>Leotiomycetes</taxon>
        <taxon>Helotiales</taxon>
        <taxon>Ploettnerulaceae</taxon>
        <taxon>Oculimacula</taxon>
    </lineage>
</organism>
<evidence type="ECO:0000313" key="3">
    <source>
        <dbReference type="Proteomes" id="UP001595075"/>
    </source>
</evidence>
<comment type="caution">
    <text evidence="2">The sequence shown here is derived from an EMBL/GenBank/DDBJ whole genome shotgun (WGS) entry which is preliminary data.</text>
</comment>
<accession>A0ABR4CAD9</accession>
<feature type="compositionally biased region" description="Basic and acidic residues" evidence="1">
    <location>
        <begin position="175"/>
        <end position="184"/>
    </location>
</feature>
<reference evidence="2 3" key="1">
    <citation type="journal article" date="2024" name="Commun. Biol.">
        <title>Comparative genomic analysis of thermophilic fungi reveals convergent evolutionary adaptations and gene losses.</title>
        <authorList>
            <person name="Steindorff A.S."/>
            <person name="Aguilar-Pontes M.V."/>
            <person name="Robinson A.J."/>
            <person name="Andreopoulos B."/>
            <person name="LaButti K."/>
            <person name="Kuo A."/>
            <person name="Mondo S."/>
            <person name="Riley R."/>
            <person name="Otillar R."/>
            <person name="Haridas S."/>
            <person name="Lipzen A."/>
            <person name="Grimwood J."/>
            <person name="Schmutz J."/>
            <person name="Clum A."/>
            <person name="Reid I.D."/>
            <person name="Moisan M.C."/>
            <person name="Butler G."/>
            <person name="Nguyen T.T.M."/>
            <person name="Dewar K."/>
            <person name="Conant G."/>
            <person name="Drula E."/>
            <person name="Henrissat B."/>
            <person name="Hansel C."/>
            <person name="Singer S."/>
            <person name="Hutchinson M.I."/>
            <person name="de Vries R.P."/>
            <person name="Natvig D.O."/>
            <person name="Powell A.J."/>
            <person name="Tsang A."/>
            <person name="Grigoriev I.V."/>
        </authorList>
    </citation>
    <scope>NUCLEOTIDE SEQUENCE [LARGE SCALE GENOMIC DNA]</scope>
    <source>
        <strain evidence="2 3">CBS 494.80</strain>
    </source>
</reference>
<feature type="region of interest" description="Disordered" evidence="1">
    <location>
        <begin position="98"/>
        <end position="195"/>
    </location>
</feature>
<feature type="compositionally biased region" description="Basic and acidic residues" evidence="1">
    <location>
        <begin position="105"/>
        <end position="114"/>
    </location>
</feature>
<gene>
    <name evidence="2" type="ORF">VTL71DRAFT_2497</name>
</gene>